<dbReference type="Proteomes" id="UP000054770">
    <property type="component" value="Unassembled WGS sequence"/>
</dbReference>
<evidence type="ECO:0000256" key="3">
    <source>
        <dbReference type="ARBA" id="ARBA00022630"/>
    </source>
</evidence>
<dbReference type="PANTHER" id="PTHR13847">
    <property type="entry name" value="SARCOSINE DEHYDROGENASE-RELATED"/>
    <property type="match status" value="1"/>
</dbReference>
<dbReference type="SUPFAM" id="SSF51905">
    <property type="entry name" value="FAD/NAD(P)-binding domain"/>
    <property type="match status" value="1"/>
</dbReference>
<dbReference type="PANTHER" id="PTHR13847:SF286">
    <property type="entry name" value="D-AMINO ACID DEHYDROGENASE"/>
    <property type="match status" value="1"/>
</dbReference>
<dbReference type="NCBIfam" id="TIGR03364">
    <property type="entry name" value="HpnW_proposed"/>
    <property type="match status" value="1"/>
</dbReference>
<proteinExistence type="inferred from homology"/>
<keyword evidence="3" id="KW-0285">Flavoprotein</keyword>
<dbReference type="Gene3D" id="3.30.9.10">
    <property type="entry name" value="D-Amino Acid Oxidase, subunit A, domain 2"/>
    <property type="match status" value="1"/>
</dbReference>
<keyword evidence="7" id="KW-1185">Reference proteome</keyword>
<evidence type="ECO:0000313" key="7">
    <source>
        <dbReference type="Proteomes" id="UP000054770"/>
    </source>
</evidence>
<dbReference type="EMBL" id="FCON02000076">
    <property type="protein sequence ID" value="SAL78117.1"/>
    <property type="molecule type" value="Genomic_DNA"/>
</dbReference>
<comment type="cofactor">
    <cofactor evidence="1">
        <name>FAD</name>
        <dbReference type="ChEBI" id="CHEBI:57692"/>
    </cofactor>
</comment>
<dbReference type="GO" id="GO:0016491">
    <property type="term" value="F:oxidoreductase activity"/>
    <property type="evidence" value="ECO:0007669"/>
    <property type="project" value="UniProtKB-KW"/>
</dbReference>
<evidence type="ECO:0000259" key="5">
    <source>
        <dbReference type="Pfam" id="PF01266"/>
    </source>
</evidence>
<dbReference type="AlphaFoldDB" id="A0A158KAH0"/>
<comment type="similarity">
    <text evidence="2">Belongs to the DadA oxidoreductase family.</text>
</comment>
<dbReference type="InterPro" id="IPR017741">
    <property type="entry name" value="FAD-dependent_OxRdtase_HpnW"/>
</dbReference>
<keyword evidence="4" id="KW-0560">Oxidoreductase</keyword>
<evidence type="ECO:0000313" key="6">
    <source>
        <dbReference type="EMBL" id="SAL78117.1"/>
    </source>
</evidence>
<dbReference type="InterPro" id="IPR036188">
    <property type="entry name" value="FAD/NAD-bd_sf"/>
</dbReference>
<dbReference type="Pfam" id="PF01266">
    <property type="entry name" value="DAO"/>
    <property type="match status" value="1"/>
</dbReference>
<accession>A0A158KAH0</accession>
<feature type="domain" description="FAD dependent oxidoreductase" evidence="5">
    <location>
        <begin position="13"/>
        <end position="381"/>
    </location>
</feature>
<dbReference type="GO" id="GO:0005737">
    <property type="term" value="C:cytoplasm"/>
    <property type="evidence" value="ECO:0007669"/>
    <property type="project" value="TreeGrafter"/>
</dbReference>
<sequence length="397" mass="42498">MPMNTTHTPLRTDVAIIGAGILGLAHAYASARRGLRVSVFERSGTPLGASIRNFGMVLVTGQPPGMMHALARASRDIWLDWASGAGLHVRRSGSLMFARSEAEARVMEAFAATRATESGYAASLLSRAALDDLYDGRFSKHRAALHGHDDLQVFSREAVPALIDYLQRVHGVEFRFGTLVRAIDDGLVETTAGVWRAEHIVVCAGHDYLSLLAPQLAALQPRVCRLQMLRVRPTTPFALDHAVLTGLSCLHYGAFSDLPEAAALREEVVSREPALLDHGIHLLASPTPYGDLIVGDSHDYGEDASPFNAAAVDEILLRLAEDALGGQLQVVERWQGVYGARADASKEPFSVLRVAPNVTGVFMHGGVGMSVGPGLGELVVEKIVAGASEWGDFNSAV</sequence>
<dbReference type="Gene3D" id="3.50.50.60">
    <property type="entry name" value="FAD/NAD(P)-binding domain"/>
    <property type="match status" value="1"/>
</dbReference>
<comment type="caution">
    <text evidence="6">The sequence shown here is derived from an EMBL/GenBank/DDBJ whole genome shotgun (WGS) entry which is preliminary data.</text>
</comment>
<evidence type="ECO:0000256" key="1">
    <source>
        <dbReference type="ARBA" id="ARBA00001974"/>
    </source>
</evidence>
<name>A0A158KAH0_9BURK</name>
<gene>
    <name evidence="6" type="ORF">AWB68_05349</name>
</gene>
<dbReference type="InterPro" id="IPR006076">
    <property type="entry name" value="FAD-dep_OxRdtase"/>
</dbReference>
<evidence type="ECO:0000256" key="2">
    <source>
        <dbReference type="ARBA" id="ARBA00009410"/>
    </source>
</evidence>
<evidence type="ECO:0000256" key="4">
    <source>
        <dbReference type="ARBA" id="ARBA00023002"/>
    </source>
</evidence>
<reference evidence="6" key="1">
    <citation type="submission" date="2016-01" db="EMBL/GenBank/DDBJ databases">
        <authorList>
            <person name="Peeters C."/>
        </authorList>
    </citation>
    <scope>NUCLEOTIDE SEQUENCE [LARGE SCALE GENOMIC DNA]</scope>
    <source>
        <strain evidence="6">LMG 22940</strain>
    </source>
</reference>
<protein>
    <submittedName>
        <fullName evidence="6">FAD dependent oxidoreductase</fullName>
    </submittedName>
</protein>
<organism evidence="6 7">
    <name type="scientific">Caballeronia choica</name>
    <dbReference type="NCBI Taxonomy" id="326476"/>
    <lineage>
        <taxon>Bacteria</taxon>
        <taxon>Pseudomonadati</taxon>
        <taxon>Pseudomonadota</taxon>
        <taxon>Betaproteobacteria</taxon>
        <taxon>Burkholderiales</taxon>
        <taxon>Burkholderiaceae</taxon>
        <taxon>Caballeronia</taxon>
    </lineage>
</organism>